<dbReference type="PROSITE" id="PS00166">
    <property type="entry name" value="ENOYL_COA_HYDRATASE"/>
    <property type="match status" value="1"/>
</dbReference>
<dbReference type="FunFam" id="1.10.12.10:FF:000001">
    <property type="entry name" value="Probable enoyl-CoA hydratase, mitochondrial"/>
    <property type="match status" value="1"/>
</dbReference>
<dbReference type="FunFam" id="3.90.226.10:FF:000019">
    <property type="entry name" value="Enoyl-CoA hydratase, mitochondrial"/>
    <property type="match status" value="1"/>
</dbReference>
<dbReference type="InterPro" id="IPR001753">
    <property type="entry name" value="Enoyl-CoA_hydra/iso"/>
</dbReference>
<proteinExistence type="inferred from homology"/>
<dbReference type="GO" id="GO:0006635">
    <property type="term" value="P:fatty acid beta-oxidation"/>
    <property type="evidence" value="ECO:0007669"/>
    <property type="project" value="TreeGrafter"/>
</dbReference>
<dbReference type="CDD" id="cd06558">
    <property type="entry name" value="crotonase-like"/>
    <property type="match status" value="1"/>
</dbReference>
<dbReference type="SUPFAM" id="SSF52096">
    <property type="entry name" value="ClpP/crotonase"/>
    <property type="match status" value="1"/>
</dbReference>
<organism evidence="8 9">
    <name type="scientific">Steinernema carpocapsae</name>
    <name type="common">Entomopathogenic nematode</name>
    <dbReference type="NCBI Taxonomy" id="34508"/>
    <lineage>
        <taxon>Eukaryota</taxon>
        <taxon>Metazoa</taxon>
        <taxon>Ecdysozoa</taxon>
        <taxon>Nematoda</taxon>
        <taxon>Chromadorea</taxon>
        <taxon>Rhabditida</taxon>
        <taxon>Tylenchina</taxon>
        <taxon>Panagrolaimomorpha</taxon>
        <taxon>Strongyloidoidea</taxon>
        <taxon>Steinernematidae</taxon>
        <taxon>Steinernema</taxon>
    </lineage>
</organism>
<evidence type="ECO:0000256" key="6">
    <source>
        <dbReference type="ARBA" id="ARBA00073937"/>
    </source>
</evidence>
<dbReference type="Proteomes" id="UP000298663">
    <property type="component" value="Unassembled WGS sequence"/>
</dbReference>
<dbReference type="EC" id="4.2.1.17" evidence="2"/>
<evidence type="ECO:0000256" key="7">
    <source>
        <dbReference type="RuleBase" id="RU003707"/>
    </source>
</evidence>
<dbReference type="OrthoDB" id="2018133at2759"/>
<protein>
    <recommendedName>
        <fullName evidence="6">Probable enoyl-CoA hydratase, mitochondrial</fullName>
        <ecNumber evidence="2">4.2.1.17</ecNumber>
    </recommendedName>
</protein>
<dbReference type="InterPro" id="IPR018376">
    <property type="entry name" value="Enoyl-CoA_hyd/isom_CS"/>
</dbReference>
<dbReference type="EMBL" id="AZBU02000008">
    <property type="protein sequence ID" value="TKR67002.1"/>
    <property type="molecule type" value="Genomic_DNA"/>
</dbReference>
<evidence type="ECO:0000256" key="5">
    <source>
        <dbReference type="ARBA" id="ARBA00023239"/>
    </source>
</evidence>
<dbReference type="Gene3D" id="3.90.226.10">
    <property type="entry name" value="2-enoyl-CoA Hydratase, Chain A, domain 1"/>
    <property type="match status" value="1"/>
</dbReference>
<dbReference type="GO" id="GO:0004300">
    <property type="term" value="F:enoyl-CoA hydratase activity"/>
    <property type="evidence" value="ECO:0007669"/>
    <property type="project" value="UniProtKB-EC"/>
</dbReference>
<dbReference type="InterPro" id="IPR029045">
    <property type="entry name" value="ClpP/crotonase-like_dom_sf"/>
</dbReference>
<keyword evidence="9" id="KW-1185">Reference proteome</keyword>
<comment type="caution">
    <text evidence="8">The sequence shown here is derived from an EMBL/GenBank/DDBJ whole genome shotgun (WGS) entry which is preliminary data.</text>
</comment>
<dbReference type="PANTHER" id="PTHR11941:SF54">
    <property type="entry name" value="ENOYL-COA HYDRATASE, MITOCHONDRIAL"/>
    <property type="match status" value="1"/>
</dbReference>
<dbReference type="InterPro" id="IPR014748">
    <property type="entry name" value="Enoyl-CoA_hydra_C"/>
</dbReference>
<dbReference type="Gene3D" id="1.10.12.10">
    <property type="entry name" value="Lyase 2-enoyl-coa Hydratase, Chain A, domain 2"/>
    <property type="match status" value="1"/>
</dbReference>
<accession>A0A4U5MD73</accession>
<dbReference type="Pfam" id="PF00378">
    <property type="entry name" value="ECH_1"/>
    <property type="match status" value="1"/>
</dbReference>
<keyword evidence="3" id="KW-0276">Fatty acid metabolism</keyword>
<dbReference type="AlphaFoldDB" id="A0A4U5MD73"/>
<keyword evidence="4" id="KW-0443">Lipid metabolism</keyword>
<evidence type="ECO:0000256" key="2">
    <source>
        <dbReference type="ARBA" id="ARBA00012076"/>
    </source>
</evidence>
<keyword evidence="5" id="KW-0456">Lyase</keyword>
<evidence type="ECO:0000313" key="9">
    <source>
        <dbReference type="Proteomes" id="UP000298663"/>
    </source>
</evidence>
<sequence>MIFGAPRLAALAGRTCHAARHLQQAVNASTQAPQMIKVSAAGEKKNVALIELHRPKALNALCAQLMDELTATLKQLDQDKSVGAIVLTGNERVFAAGADIAEMEGKTFAPIFAERFAQKWMDITKTRKPIIAAVNGFCLGGGCEVAMMCDIIYAGENAHFGQPEIKIGTIPGAGGTQRLPRFVGKSVAMEMCLTGERINAYEAQQAGLASKVFPSTKVVLEAIKLGERIAENSPLLVQMVKESVNAAYEMTLSSGLQFERRLFHSTFATKDRKEGMKAFVEKRVPQWKGE</sequence>
<dbReference type="STRING" id="34508.A0A4U5MD73"/>
<reference evidence="8 9" key="1">
    <citation type="journal article" date="2015" name="Genome Biol.">
        <title>Comparative genomics of Steinernema reveals deeply conserved gene regulatory networks.</title>
        <authorList>
            <person name="Dillman A.R."/>
            <person name="Macchietto M."/>
            <person name="Porter C.F."/>
            <person name="Rogers A."/>
            <person name="Williams B."/>
            <person name="Antoshechkin I."/>
            <person name="Lee M.M."/>
            <person name="Goodwin Z."/>
            <person name="Lu X."/>
            <person name="Lewis E.E."/>
            <person name="Goodrich-Blair H."/>
            <person name="Stock S.P."/>
            <person name="Adams B.J."/>
            <person name="Sternberg P.W."/>
            <person name="Mortazavi A."/>
        </authorList>
    </citation>
    <scope>NUCLEOTIDE SEQUENCE [LARGE SCALE GENOMIC DNA]</scope>
    <source>
        <strain evidence="8 9">ALL</strain>
    </source>
</reference>
<evidence type="ECO:0000256" key="4">
    <source>
        <dbReference type="ARBA" id="ARBA00023098"/>
    </source>
</evidence>
<dbReference type="PANTHER" id="PTHR11941">
    <property type="entry name" value="ENOYL-COA HYDRATASE-RELATED"/>
    <property type="match status" value="1"/>
</dbReference>
<gene>
    <name evidence="8" type="ORF">L596_023219</name>
</gene>
<evidence type="ECO:0000313" key="8">
    <source>
        <dbReference type="EMBL" id="TKR67002.1"/>
    </source>
</evidence>
<dbReference type="GO" id="GO:0005739">
    <property type="term" value="C:mitochondrion"/>
    <property type="evidence" value="ECO:0007669"/>
    <property type="project" value="TreeGrafter"/>
</dbReference>
<name>A0A4U5MD73_STECR</name>
<evidence type="ECO:0000256" key="1">
    <source>
        <dbReference type="ARBA" id="ARBA00005254"/>
    </source>
</evidence>
<evidence type="ECO:0000256" key="3">
    <source>
        <dbReference type="ARBA" id="ARBA00022832"/>
    </source>
</evidence>
<reference evidence="8 9" key="2">
    <citation type="journal article" date="2019" name="G3 (Bethesda)">
        <title>Hybrid Assembly of the Genome of the Entomopathogenic Nematode Steinernema carpocapsae Identifies the X-Chromosome.</title>
        <authorList>
            <person name="Serra L."/>
            <person name="Macchietto M."/>
            <person name="Macias-Munoz A."/>
            <person name="McGill C.J."/>
            <person name="Rodriguez I.M."/>
            <person name="Rodriguez B."/>
            <person name="Murad R."/>
            <person name="Mortazavi A."/>
        </authorList>
    </citation>
    <scope>NUCLEOTIDE SEQUENCE [LARGE SCALE GENOMIC DNA]</scope>
    <source>
        <strain evidence="8 9">ALL</strain>
    </source>
</reference>
<comment type="similarity">
    <text evidence="1 7">Belongs to the enoyl-CoA hydratase/isomerase family.</text>
</comment>